<sequence length="18" mass="2112">MYMIGHVSKTAKKNQVNY</sequence>
<accession>A0A2P2J261</accession>
<dbReference type="EMBL" id="GGEC01007048">
    <property type="protein sequence ID" value="MBW87531.1"/>
    <property type="molecule type" value="Transcribed_RNA"/>
</dbReference>
<dbReference type="AlphaFoldDB" id="A0A2P2J261"/>
<proteinExistence type="predicted"/>
<evidence type="ECO:0000313" key="1">
    <source>
        <dbReference type="EMBL" id="MBW87531.1"/>
    </source>
</evidence>
<organism evidence="1">
    <name type="scientific">Rhizophora mucronata</name>
    <name type="common">Asiatic mangrove</name>
    <dbReference type="NCBI Taxonomy" id="61149"/>
    <lineage>
        <taxon>Eukaryota</taxon>
        <taxon>Viridiplantae</taxon>
        <taxon>Streptophyta</taxon>
        <taxon>Embryophyta</taxon>
        <taxon>Tracheophyta</taxon>
        <taxon>Spermatophyta</taxon>
        <taxon>Magnoliopsida</taxon>
        <taxon>eudicotyledons</taxon>
        <taxon>Gunneridae</taxon>
        <taxon>Pentapetalae</taxon>
        <taxon>rosids</taxon>
        <taxon>fabids</taxon>
        <taxon>Malpighiales</taxon>
        <taxon>Rhizophoraceae</taxon>
        <taxon>Rhizophora</taxon>
    </lineage>
</organism>
<reference evidence="1" key="1">
    <citation type="submission" date="2018-02" db="EMBL/GenBank/DDBJ databases">
        <title>Rhizophora mucronata_Transcriptome.</title>
        <authorList>
            <person name="Meera S.P."/>
            <person name="Sreeshan A."/>
            <person name="Augustine A."/>
        </authorList>
    </citation>
    <scope>NUCLEOTIDE SEQUENCE</scope>
    <source>
        <tissue evidence="1">Leaf</tissue>
    </source>
</reference>
<name>A0A2P2J261_RHIMU</name>
<protein>
    <submittedName>
        <fullName evidence="1">Uncharacterized protein</fullName>
    </submittedName>
</protein>